<proteinExistence type="inferred from homology"/>
<dbReference type="PANTHER" id="PTHR36838">
    <property type="entry name" value="AUXIN EFFLUX CARRIER FAMILY PROTEIN"/>
    <property type="match status" value="1"/>
</dbReference>
<keyword evidence="4" id="KW-1003">Cell membrane</keyword>
<gene>
    <name evidence="9" type="ORF">appser6_3790</name>
</gene>
<sequence length="348" mass="38095">MQAVKFVKNIANLTAYFLLGSWIMFFESLQFSIGVMLPTILLMLLGIFLRRRKFVDDDFCNTASKVMFNFALPTMLFLNVVKSPLDYSKDLNLIFAGLSGTLIIYLIAEWWAAKYIRERGYRCIFTQGVFRTNAAILGLALTINAYGEAGLATVSIYTASLVILFNVLSVITILNSLSDQKPSAARLAAAVAKNPLIQAIVLGIVVNYLQIRIPKSSMQTAQSLANITLPMALICIGATLDFKALSQFRQQTAESELTRVVLYASFSRLILAPLFLFILGKWVFALNPMQLGILFLTATAPVAAATYAMVRAYGGNGKGAANLIGITTIGSIFTASLGLFVLRHLGWI</sequence>
<dbReference type="RefSeq" id="WP_005607070.1">
    <property type="nucleotide sequence ID" value="NZ_ADOG01000007.1"/>
</dbReference>
<feature type="transmembrane region" description="Helical" evidence="8">
    <location>
        <begin position="62"/>
        <end position="81"/>
    </location>
</feature>
<dbReference type="Gene3D" id="1.20.1530.20">
    <property type="match status" value="1"/>
</dbReference>
<evidence type="ECO:0000313" key="10">
    <source>
        <dbReference type="Proteomes" id="UP000005341"/>
    </source>
</evidence>
<evidence type="ECO:0000313" key="9">
    <source>
        <dbReference type="EMBL" id="EFM92563.1"/>
    </source>
</evidence>
<feature type="transmembrane region" description="Helical" evidence="8">
    <location>
        <begin position="260"/>
        <end position="279"/>
    </location>
</feature>
<keyword evidence="7 8" id="KW-0472">Membrane</keyword>
<comment type="caution">
    <text evidence="9">The sequence shown here is derived from an EMBL/GenBank/DDBJ whole genome shotgun (WGS) entry which is preliminary data.</text>
</comment>
<evidence type="ECO:0000256" key="3">
    <source>
        <dbReference type="ARBA" id="ARBA00022448"/>
    </source>
</evidence>
<evidence type="ECO:0000256" key="8">
    <source>
        <dbReference type="SAM" id="Phobius"/>
    </source>
</evidence>
<protein>
    <submittedName>
        <fullName evidence="9">AEC family possible malonate efflux carrier</fullName>
    </submittedName>
</protein>
<evidence type="ECO:0000256" key="5">
    <source>
        <dbReference type="ARBA" id="ARBA00022692"/>
    </source>
</evidence>
<accession>A0A828PN55</accession>
<dbReference type="Pfam" id="PF03547">
    <property type="entry name" value="Mem_trans"/>
    <property type="match status" value="1"/>
</dbReference>
<keyword evidence="5 8" id="KW-0812">Transmembrane</keyword>
<dbReference type="PANTHER" id="PTHR36838:SF4">
    <property type="entry name" value="AUXIN EFFLUX CARRIER FAMILY PROTEIN"/>
    <property type="match status" value="1"/>
</dbReference>
<dbReference type="GO" id="GO:0005886">
    <property type="term" value="C:plasma membrane"/>
    <property type="evidence" value="ECO:0007669"/>
    <property type="project" value="UniProtKB-SubCell"/>
</dbReference>
<reference evidence="9 10" key="1">
    <citation type="journal article" date="2010" name="J. Bacteriol.">
        <title>Comparative genomic characterization of Actinobacillus pleuropneumoniae.</title>
        <authorList>
            <person name="Xu Z."/>
            <person name="Chen X."/>
            <person name="Li L."/>
            <person name="Li T."/>
            <person name="Wang S."/>
            <person name="Chen H."/>
            <person name="Zhou R."/>
        </authorList>
    </citation>
    <scope>NUCLEOTIDE SEQUENCE [LARGE SCALE GENOMIC DNA]</scope>
    <source>
        <strain evidence="9 10">Femo</strain>
    </source>
</reference>
<organism evidence="9 10">
    <name type="scientific">Actinobacillus pleuropneumoniae serovar 6 str. Femo</name>
    <dbReference type="NCBI Taxonomy" id="754256"/>
    <lineage>
        <taxon>Bacteria</taxon>
        <taxon>Pseudomonadati</taxon>
        <taxon>Pseudomonadota</taxon>
        <taxon>Gammaproteobacteria</taxon>
        <taxon>Pasteurellales</taxon>
        <taxon>Pasteurellaceae</taxon>
        <taxon>Actinobacillus</taxon>
    </lineage>
</organism>
<feature type="transmembrane region" description="Helical" evidence="8">
    <location>
        <begin position="31"/>
        <end position="50"/>
    </location>
</feature>
<comment type="similarity">
    <text evidence="2">Belongs to the auxin efflux carrier (TC 2.A.69) family.</text>
</comment>
<evidence type="ECO:0000256" key="4">
    <source>
        <dbReference type="ARBA" id="ARBA00022475"/>
    </source>
</evidence>
<keyword evidence="6 8" id="KW-1133">Transmembrane helix</keyword>
<feature type="transmembrane region" description="Helical" evidence="8">
    <location>
        <begin position="7"/>
        <end position="25"/>
    </location>
</feature>
<dbReference type="EMBL" id="ADOG01000007">
    <property type="protein sequence ID" value="EFM92563.1"/>
    <property type="molecule type" value="Genomic_DNA"/>
</dbReference>
<evidence type="ECO:0000256" key="7">
    <source>
        <dbReference type="ARBA" id="ARBA00023136"/>
    </source>
</evidence>
<feature type="transmembrane region" description="Helical" evidence="8">
    <location>
        <begin position="322"/>
        <end position="342"/>
    </location>
</feature>
<evidence type="ECO:0000256" key="2">
    <source>
        <dbReference type="ARBA" id="ARBA00010145"/>
    </source>
</evidence>
<dbReference type="InterPro" id="IPR004776">
    <property type="entry name" value="Mem_transp_PIN-like"/>
</dbReference>
<comment type="subcellular location">
    <subcellularLocation>
        <location evidence="1">Cell membrane</location>
        <topology evidence="1">Multi-pass membrane protein</topology>
    </subcellularLocation>
</comment>
<feature type="transmembrane region" description="Helical" evidence="8">
    <location>
        <begin position="291"/>
        <end position="310"/>
    </location>
</feature>
<feature type="transmembrane region" description="Helical" evidence="8">
    <location>
        <begin position="93"/>
        <end position="112"/>
    </location>
</feature>
<name>A0A828PN55_ACTPL</name>
<feature type="transmembrane region" description="Helical" evidence="8">
    <location>
        <begin position="221"/>
        <end position="240"/>
    </location>
</feature>
<evidence type="ECO:0000256" key="1">
    <source>
        <dbReference type="ARBA" id="ARBA00004651"/>
    </source>
</evidence>
<evidence type="ECO:0000256" key="6">
    <source>
        <dbReference type="ARBA" id="ARBA00022989"/>
    </source>
</evidence>
<keyword evidence="3" id="KW-0813">Transport</keyword>
<dbReference type="AlphaFoldDB" id="A0A828PN55"/>
<feature type="transmembrane region" description="Helical" evidence="8">
    <location>
        <begin position="152"/>
        <end position="175"/>
    </location>
</feature>
<dbReference type="GO" id="GO:0055085">
    <property type="term" value="P:transmembrane transport"/>
    <property type="evidence" value="ECO:0007669"/>
    <property type="project" value="InterPro"/>
</dbReference>
<feature type="transmembrane region" description="Helical" evidence="8">
    <location>
        <begin position="187"/>
        <end position="209"/>
    </location>
</feature>
<dbReference type="Proteomes" id="UP000005341">
    <property type="component" value="Unassembled WGS sequence"/>
</dbReference>
<dbReference type="InterPro" id="IPR038770">
    <property type="entry name" value="Na+/solute_symporter_sf"/>
</dbReference>